<evidence type="ECO:0000256" key="4">
    <source>
        <dbReference type="RuleBase" id="RU003693"/>
    </source>
</evidence>
<dbReference type="SUPFAM" id="SSF53383">
    <property type="entry name" value="PLP-dependent transferases"/>
    <property type="match status" value="1"/>
</dbReference>
<dbReference type="PROSITE" id="PS00599">
    <property type="entry name" value="AA_TRANSFER_CLASS_2"/>
    <property type="match status" value="1"/>
</dbReference>
<sequence length="402" mass="43993">MNALIEFIDMPRRLNESVMRIDDVAFKSKELGYYTYFPKVRSACGRDMTLADGRTLLNFASCDYLGLSNNERMKESAIAAIREYGSNIGGPMIFSGFTEYHERLQNRYRDLFGGRTTLMFTTSYQANFGVIPLAAERADLILLDKLSHVSIWDGVKLSGCPFRAYSHGDVEMLGQLVQLNQDKKILVISDGVFSADGDVADLAAIVALKQVHPQLEIYIDDAHGVGMLGDSGQGACESAGVAAQVDYIVGTMSKAFGSSGGFVVFKDEAFAERVRFRCPTYNASRSVSPGVASASCTALEINATQGAERRQALAELTRYTHQQLSALGVDKLSSRTAVIPVVFKDPMEAARVNAELVDQGIMGSLFVPPFVPNHQSRIRLCLTYNHTVADVDYCITALRSVI</sequence>
<dbReference type="Gene3D" id="3.40.640.10">
    <property type="entry name" value="Type I PLP-dependent aspartate aminotransferase-like (Major domain)"/>
    <property type="match status" value="1"/>
</dbReference>
<reference evidence="6 7" key="1">
    <citation type="submission" date="2019-09" db="EMBL/GenBank/DDBJ databases">
        <title>Genomic sequencing of 4 copper resistant soil isolates.</title>
        <authorList>
            <person name="Havryliuk O."/>
        </authorList>
    </citation>
    <scope>NUCLEOTIDE SEQUENCE [LARGE SCALE GENOMIC DNA]</scope>
    <source>
        <strain evidence="6 7">UKR4</strain>
    </source>
</reference>
<dbReference type="Proteomes" id="UP000323909">
    <property type="component" value="Unassembled WGS sequence"/>
</dbReference>
<keyword evidence="6" id="KW-0032">Aminotransferase</keyword>
<dbReference type="GO" id="GO:0030170">
    <property type="term" value="F:pyridoxal phosphate binding"/>
    <property type="evidence" value="ECO:0007669"/>
    <property type="project" value="InterPro"/>
</dbReference>
<evidence type="ECO:0000256" key="3">
    <source>
        <dbReference type="ARBA" id="ARBA00022898"/>
    </source>
</evidence>
<keyword evidence="2 6" id="KW-0808">Transferase</keyword>
<dbReference type="InterPro" id="IPR015422">
    <property type="entry name" value="PyrdxlP-dep_Trfase_small"/>
</dbReference>
<evidence type="ECO:0000256" key="1">
    <source>
        <dbReference type="ARBA" id="ARBA00001933"/>
    </source>
</evidence>
<dbReference type="InterPro" id="IPR015421">
    <property type="entry name" value="PyrdxlP-dep_Trfase_major"/>
</dbReference>
<dbReference type="Gene3D" id="3.90.1150.10">
    <property type="entry name" value="Aspartate Aminotransferase, domain 1"/>
    <property type="match status" value="1"/>
</dbReference>
<comment type="cofactor">
    <cofactor evidence="1 4">
        <name>pyridoxal 5'-phosphate</name>
        <dbReference type="ChEBI" id="CHEBI:597326"/>
    </cofactor>
</comment>
<dbReference type="GO" id="GO:0008483">
    <property type="term" value="F:transaminase activity"/>
    <property type="evidence" value="ECO:0007669"/>
    <property type="project" value="UniProtKB-KW"/>
</dbReference>
<dbReference type="PANTHER" id="PTHR13693:SF3">
    <property type="entry name" value="LD36009P"/>
    <property type="match status" value="1"/>
</dbReference>
<name>A0A5M8FFK6_PSEVE</name>
<dbReference type="EMBL" id="VWXT01000191">
    <property type="protein sequence ID" value="KAA6179882.1"/>
    <property type="molecule type" value="Genomic_DNA"/>
</dbReference>
<evidence type="ECO:0000313" key="7">
    <source>
        <dbReference type="Proteomes" id="UP000323909"/>
    </source>
</evidence>
<dbReference type="InterPro" id="IPR001917">
    <property type="entry name" value="Aminotrans_II_pyridoxalP_BS"/>
</dbReference>
<accession>A0A5M8FFK6</accession>
<proteinExistence type="inferred from homology"/>
<protein>
    <submittedName>
        <fullName evidence="6">Pyridoxal phosphate-dependent aminotransferase family protein</fullName>
    </submittedName>
</protein>
<comment type="caution">
    <text evidence="6">The sequence shown here is derived from an EMBL/GenBank/DDBJ whole genome shotgun (WGS) entry which is preliminary data.</text>
</comment>
<evidence type="ECO:0000259" key="5">
    <source>
        <dbReference type="Pfam" id="PF00155"/>
    </source>
</evidence>
<evidence type="ECO:0000256" key="2">
    <source>
        <dbReference type="ARBA" id="ARBA00022679"/>
    </source>
</evidence>
<feature type="domain" description="Aminotransferase class I/classII large" evidence="5">
    <location>
        <begin position="55"/>
        <end position="398"/>
    </location>
</feature>
<gene>
    <name evidence="6" type="ORF">F3K53_13180</name>
</gene>
<dbReference type="Pfam" id="PF00155">
    <property type="entry name" value="Aminotran_1_2"/>
    <property type="match status" value="1"/>
</dbReference>
<dbReference type="PANTHER" id="PTHR13693">
    <property type="entry name" value="CLASS II AMINOTRANSFERASE/8-AMINO-7-OXONONANOATE SYNTHASE"/>
    <property type="match status" value="1"/>
</dbReference>
<evidence type="ECO:0000313" key="6">
    <source>
        <dbReference type="EMBL" id="KAA6179882.1"/>
    </source>
</evidence>
<comment type="similarity">
    <text evidence="4">Belongs to the class-II pyridoxal-phosphate-dependent aminotransferase family.</text>
</comment>
<organism evidence="6 7">
    <name type="scientific">Pseudomonas veronii</name>
    <dbReference type="NCBI Taxonomy" id="76761"/>
    <lineage>
        <taxon>Bacteria</taxon>
        <taxon>Pseudomonadati</taxon>
        <taxon>Pseudomonadota</taxon>
        <taxon>Gammaproteobacteria</taxon>
        <taxon>Pseudomonadales</taxon>
        <taxon>Pseudomonadaceae</taxon>
        <taxon>Pseudomonas</taxon>
    </lineage>
</organism>
<dbReference type="InterPro" id="IPR004839">
    <property type="entry name" value="Aminotransferase_I/II_large"/>
</dbReference>
<dbReference type="InterPro" id="IPR015424">
    <property type="entry name" value="PyrdxlP-dep_Trfase"/>
</dbReference>
<dbReference type="AlphaFoldDB" id="A0A5M8FFK6"/>
<dbReference type="InterPro" id="IPR050087">
    <property type="entry name" value="AON_synthase_class-II"/>
</dbReference>
<keyword evidence="3 4" id="KW-0663">Pyridoxal phosphate</keyword>